<keyword evidence="1 8" id="KW-0963">Cytoplasm</keyword>
<keyword evidence="4 8" id="KW-0808">Transferase</keyword>
<dbReference type="RefSeq" id="WP_012676716.1">
    <property type="nucleotide sequence ID" value="NC_012440.1"/>
</dbReference>
<dbReference type="GO" id="GO:0009245">
    <property type="term" value="P:lipid A biosynthetic process"/>
    <property type="evidence" value="ECO:0007669"/>
    <property type="project" value="UniProtKB-UniRule"/>
</dbReference>
<dbReference type="PANTHER" id="PTHR43480:SF1">
    <property type="entry name" value="ACYL-[ACYL-CARRIER-PROTEIN]--UDP-N-ACETYLGLUCOSAMINE O-ACYLTRANSFERASE, MITOCHONDRIAL-RELATED"/>
    <property type="match status" value="1"/>
</dbReference>
<dbReference type="InterPro" id="IPR029098">
    <property type="entry name" value="Acetyltransf_C"/>
</dbReference>
<dbReference type="InterPro" id="IPR018357">
    <property type="entry name" value="Hexapep_transf_CS"/>
</dbReference>
<dbReference type="eggNOG" id="COG1043">
    <property type="taxonomic scope" value="Bacteria"/>
</dbReference>
<evidence type="ECO:0000256" key="5">
    <source>
        <dbReference type="ARBA" id="ARBA00022737"/>
    </source>
</evidence>
<comment type="subcellular location">
    <subcellularLocation>
        <location evidence="8">Cytoplasm</location>
    </subcellularLocation>
</comment>
<dbReference type="NCBIfam" id="NF003657">
    <property type="entry name" value="PRK05289.1"/>
    <property type="match status" value="1"/>
</dbReference>
<dbReference type="OrthoDB" id="9807278at2"/>
<dbReference type="Proteomes" id="UP000001366">
    <property type="component" value="Chromosome"/>
</dbReference>
<dbReference type="EMBL" id="CP001230">
    <property type="protein sequence ID" value="ACO04478.1"/>
    <property type="molecule type" value="Genomic_DNA"/>
</dbReference>
<feature type="domain" description="UDP N-acetylglucosamine O-acyltransferase C-terminal" evidence="9">
    <location>
        <begin position="177"/>
        <end position="257"/>
    </location>
</feature>
<comment type="similarity">
    <text evidence="8">Belongs to the transferase hexapeptide repeat family. LpxA subfamily.</text>
</comment>
<sequence>MSVEIHPTSIVSPKAKLGVNVKIGPFCVIEEDVEIGDNTELESHVSVKRYTTIGSDCKIHEGSVIGGIPQHLGFKGEETYVRIGNNVTIREYVTIHRGTSFDDGITKIDDNSYLMAYVHIAHDCKVGHDTILANAVTLAGHVKIGNYVFIGGLTPIHQFCRVGDYAMVGGASAVDKDIPPYTRAAKNHVLLYGLNLVGLRRRGFSSEQIKILKEAYRILFRKSATIQEGIKEVEEKLPSTPEIQNLIEFVKTSKRGIAPEASKRG</sequence>
<comment type="catalytic activity">
    <reaction evidence="8">
        <text>a (3R)-hydroxyacyl-[ACP] + UDP-N-acetyl-alpha-D-glucosamine = a UDP-3-O-[(3R)-3-hydroxyacyl]-N-acetyl-alpha-D-glucosamine + holo-[ACP]</text>
        <dbReference type="Rhea" id="RHEA:67812"/>
        <dbReference type="Rhea" id="RHEA-COMP:9685"/>
        <dbReference type="Rhea" id="RHEA-COMP:9945"/>
        <dbReference type="ChEBI" id="CHEBI:57705"/>
        <dbReference type="ChEBI" id="CHEBI:64479"/>
        <dbReference type="ChEBI" id="CHEBI:78827"/>
        <dbReference type="ChEBI" id="CHEBI:173225"/>
        <dbReference type="EC" id="2.3.1.129"/>
    </reaction>
</comment>
<evidence type="ECO:0000313" key="10">
    <source>
        <dbReference type="EMBL" id="ACO04478.1"/>
    </source>
</evidence>
<keyword evidence="2 8" id="KW-0444">Lipid biosynthesis</keyword>
<dbReference type="Pfam" id="PF13720">
    <property type="entry name" value="Acetyltransf_11"/>
    <property type="match status" value="1"/>
</dbReference>
<dbReference type="PANTHER" id="PTHR43480">
    <property type="entry name" value="ACYL-[ACYL-CARRIER-PROTEIN]--UDP-N-ACETYLGLUCOSAMINE O-ACYLTRANSFERASE"/>
    <property type="match status" value="1"/>
</dbReference>
<evidence type="ECO:0000256" key="8">
    <source>
        <dbReference type="HAMAP-Rule" id="MF_00387"/>
    </source>
</evidence>
<dbReference type="AlphaFoldDB" id="C0QTY2"/>
<evidence type="ECO:0000256" key="1">
    <source>
        <dbReference type="ARBA" id="ARBA00022490"/>
    </source>
</evidence>
<proteinExistence type="inferred from homology"/>
<dbReference type="GO" id="GO:0016020">
    <property type="term" value="C:membrane"/>
    <property type="evidence" value="ECO:0007669"/>
    <property type="project" value="GOC"/>
</dbReference>
<dbReference type="GO" id="GO:0005737">
    <property type="term" value="C:cytoplasm"/>
    <property type="evidence" value="ECO:0007669"/>
    <property type="project" value="UniProtKB-SubCell"/>
</dbReference>
<reference evidence="10 11" key="1">
    <citation type="journal article" date="2009" name="J. Bacteriol.">
        <title>Complete and draft genome sequences of six members of the Aquificales.</title>
        <authorList>
            <person name="Reysenbach A.L."/>
            <person name="Hamamura N."/>
            <person name="Podar M."/>
            <person name="Griffiths E."/>
            <person name="Ferreira S."/>
            <person name="Hochstein R."/>
            <person name="Heidelberg J."/>
            <person name="Johnson J."/>
            <person name="Mead D."/>
            <person name="Pohorille A."/>
            <person name="Sarmiento M."/>
            <person name="Schweighofer K."/>
            <person name="Seshadri R."/>
            <person name="Voytek M.A."/>
        </authorList>
    </citation>
    <scope>NUCLEOTIDE SEQUENCE [LARGE SCALE GENOMIC DNA]</scope>
    <source>
        <strain evidence="11">DSM 14350 / EX-H1</strain>
    </source>
</reference>
<dbReference type="SUPFAM" id="SSF51161">
    <property type="entry name" value="Trimeric LpxA-like enzymes"/>
    <property type="match status" value="1"/>
</dbReference>
<dbReference type="PROSITE" id="PS00101">
    <property type="entry name" value="HEXAPEP_TRANSFERASES"/>
    <property type="match status" value="2"/>
</dbReference>
<dbReference type="InterPro" id="IPR010137">
    <property type="entry name" value="Lipid_A_LpxA"/>
</dbReference>
<gene>
    <name evidence="8 10" type="primary">lpxA</name>
    <name evidence="10" type="ordered locus">PERMA_0355</name>
</gene>
<comment type="subunit">
    <text evidence="8">Homotrimer.</text>
</comment>
<dbReference type="STRING" id="123214.PERMA_0355"/>
<dbReference type="Gene3D" id="2.160.10.10">
    <property type="entry name" value="Hexapeptide repeat proteins"/>
    <property type="match status" value="1"/>
</dbReference>
<dbReference type="InterPro" id="IPR011004">
    <property type="entry name" value="Trimer_LpxA-like_sf"/>
</dbReference>
<comment type="function">
    <text evidence="8">Involved in the biosynthesis of lipid A, a phosphorylated glycolipid that anchors the lipopolysaccharide to the outer membrane of the cell.</text>
</comment>
<dbReference type="UniPathway" id="UPA00359">
    <property type="reaction ID" value="UER00477"/>
</dbReference>
<comment type="pathway">
    <text evidence="8">Glycolipid biosynthesis; lipid IV(A) biosynthesis; lipid IV(A) from (3R)-3-hydroxytetradecanoyl-[acyl-carrier-protein] and UDP-N-acetyl-alpha-D-glucosamine: step 1/6.</text>
</comment>
<evidence type="ECO:0000256" key="6">
    <source>
        <dbReference type="ARBA" id="ARBA00023098"/>
    </source>
</evidence>
<evidence type="ECO:0000313" key="11">
    <source>
        <dbReference type="Proteomes" id="UP000001366"/>
    </source>
</evidence>
<evidence type="ECO:0000256" key="3">
    <source>
        <dbReference type="ARBA" id="ARBA00022556"/>
    </source>
</evidence>
<protein>
    <recommendedName>
        <fullName evidence="8">Acyl-[acyl-carrier-protein]--UDP-N-acetylglucosamine O-acyltransferase</fullName>
        <shortName evidence="8">UDP-N-acetylglucosamine acyltransferase</shortName>
        <ecNumber evidence="8">2.3.1.129</ecNumber>
    </recommendedName>
</protein>
<dbReference type="KEGG" id="pmx:PERMA_0355"/>
<dbReference type="EC" id="2.3.1.129" evidence="8"/>
<dbReference type="CDD" id="cd03351">
    <property type="entry name" value="LbH_UDP-GlcNAc_AT"/>
    <property type="match status" value="1"/>
</dbReference>
<keyword evidence="11" id="KW-1185">Reference proteome</keyword>
<keyword evidence="5 8" id="KW-0677">Repeat</keyword>
<dbReference type="GO" id="GO:0008780">
    <property type="term" value="F:acyl-[acyl-carrier-protein]-UDP-N-acetylglucosamine O-acyltransferase activity"/>
    <property type="evidence" value="ECO:0007669"/>
    <property type="project" value="UniProtKB-UniRule"/>
</dbReference>
<dbReference type="PaxDb" id="123214-PERMA_0355"/>
<dbReference type="InterPro" id="IPR001451">
    <property type="entry name" value="Hexapep"/>
</dbReference>
<dbReference type="HAMAP" id="MF_00387">
    <property type="entry name" value="LpxA"/>
    <property type="match status" value="1"/>
</dbReference>
<organism evidence="10 11">
    <name type="scientific">Persephonella marina (strain DSM 14350 / EX-H1)</name>
    <dbReference type="NCBI Taxonomy" id="123214"/>
    <lineage>
        <taxon>Bacteria</taxon>
        <taxon>Pseudomonadati</taxon>
        <taxon>Aquificota</taxon>
        <taxon>Aquificia</taxon>
        <taxon>Aquificales</taxon>
        <taxon>Hydrogenothermaceae</taxon>
        <taxon>Persephonella</taxon>
    </lineage>
</organism>
<keyword evidence="7 8" id="KW-0012">Acyltransferase</keyword>
<dbReference type="HOGENOM" id="CLU_061249_0_0_0"/>
<keyword evidence="6 8" id="KW-0443">Lipid metabolism</keyword>
<evidence type="ECO:0000256" key="7">
    <source>
        <dbReference type="ARBA" id="ARBA00023315"/>
    </source>
</evidence>
<dbReference type="InterPro" id="IPR037157">
    <property type="entry name" value="Acetyltransf_C_sf"/>
</dbReference>
<evidence type="ECO:0000259" key="9">
    <source>
        <dbReference type="Pfam" id="PF13720"/>
    </source>
</evidence>
<accession>C0QTY2</accession>
<dbReference type="NCBIfam" id="TIGR01852">
    <property type="entry name" value="lipid_A_lpxA"/>
    <property type="match status" value="1"/>
</dbReference>
<dbReference type="Gene3D" id="1.20.1180.10">
    <property type="entry name" value="Udp N-acetylglucosamine O-acyltransferase, C-terminal domain"/>
    <property type="match status" value="1"/>
</dbReference>
<evidence type="ECO:0000256" key="4">
    <source>
        <dbReference type="ARBA" id="ARBA00022679"/>
    </source>
</evidence>
<name>C0QTY2_PERMH</name>
<dbReference type="Pfam" id="PF00132">
    <property type="entry name" value="Hexapep"/>
    <property type="match status" value="2"/>
</dbReference>
<dbReference type="PIRSF" id="PIRSF000456">
    <property type="entry name" value="UDP-GlcNAc_acltr"/>
    <property type="match status" value="1"/>
</dbReference>
<keyword evidence="3 8" id="KW-0441">Lipid A biosynthesis</keyword>
<evidence type="ECO:0000256" key="2">
    <source>
        <dbReference type="ARBA" id="ARBA00022516"/>
    </source>
</evidence>